<dbReference type="InterPro" id="IPR013708">
    <property type="entry name" value="Shikimate_DH-bd_N"/>
</dbReference>
<dbReference type="CDD" id="cd01065">
    <property type="entry name" value="NAD_bind_Shikimate_DH"/>
    <property type="match status" value="1"/>
</dbReference>
<feature type="domain" description="SDH C-terminal" evidence="7">
    <location>
        <begin position="248"/>
        <end position="278"/>
    </location>
</feature>
<name>A0ABQ6IRH8_9MICO</name>
<accession>A0ABQ6IRH8</accession>
<dbReference type="InterPro" id="IPR041121">
    <property type="entry name" value="SDH_C"/>
</dbReference>
<dbReference type="PANTHER" id="PTHR21089:SF1">
    <property type="entry name" value="BIFUNCTIONAL 3-DEHYDROQUINATE DEHYDRATASE_SHIKIMATE DEHYDROGENASE, CHLOROPLASTIC"/>
    <property type="match status" value="1"/>
</dbReference>
<dbReference type="Gene3D" id="3.40.50.10860">
    <property type="entry name" value="Leucine Dehydrogenase, chain A, domain 1"/>
    <property type="match status" value="1"/>
</dbReference>
<evidence type="ECO:0000256" key="4">
    <source>
        <dbReference type="ARBA" id="ARBA00049442"/>
    </source>
</evidence>
<evidence type="ECO:0000256" key="2">
    <source>
        <dbReference type="ARBA" id="ARBA00012962"/>
    </source>
</evidence>
<dbReference type="InterPro" id="IPR022893">
    <property type="entry name" value="Shikimate_DH_fam"/>
</dbReference>
<dbReference type="Pfam" id="PF01488">
    <property type="entry name" value="Shikimate_DH"/>
    <property type="match status" value="1"/>
</dbReference>
<dbReference type="NCBIfam" id="NF001311">
    <property type="entry name" value="PRK00258.1-3"/>
    <property type="match status" value="1"/>
</dbReference>
<evidence type="ECO:0000259" key="7">
    <source>
        <dbReference type="Pfam" id="PF18317"/>
    </source>
</evidence>
<evidence type="ECO:0000313" key="9">
    <source>
        <dbReference type="Proteomes" id="UP001157126"/>
    </source>
</evidence>
<evidence type="ECO:0000313" key="8">
    <source>
        <dbReference type="EMBL" id="GMA39945.1"/>
    </source>
</evidence>
<feature type="domain" description="Shikimate dehydrogenase substrate binding N-terminal" evidence="6">
    <location>
        <begin position="8"/>
        <end position="93"/>
    </location>
</feature>
<comment type="pathway">
    <text evidence="1">Metabolic intermediate biosynthesis; chorismate biosynthesis; chorismate from D-erythrose 4-phosphate and phosphoenolpyruvate: step 4/7.</text>
</comment>
<dbReference type="SUPFAM" id="SSF53223">
    <property type="entry name" value="Aminoacid dehydrogenase-like, N-terminal domain"/>
    <property type="match status" value="1"/>
</dbReference>
<dbReference type="RefSeq" id="WP_284303732.1">
    <property type="nucleotide sequence ID" value="NZ_BSUO01000001.1"/>
</dbReference>
<dbReference type="Proteomes" id="UP001157126">
    <property type="component" value="Unassembled WGS sequence"/>
</dbReference>
<dbReference type="Gene3D" id="3.40.50.720">
    <property type="entry name" value="NAD(P)-binding Rossmann-like Domain"/>
    <property type="match status" value="1"/>
</dbReference>
<gene>
    <name evidence="8" type="ORF">GCM10025883_19900</name>
</gene>
<dbReference type="SUPFAM" id="SSF51735">
    <property type="entry name" value="NAD(P)-binding Rossmann-fold domains"/>
    <property type="match status" value="1"/>
</dbReference>
<organism evidence="8 9">
    <name type="scientific">Mobilicoccus caccae</name>
    <dbReference type="NCBI Taxonomy" id="1859295"/>
    <lineage>
        <taxon>Bacteria</taxon>
        <taxon>Bacillati</taxon>
        <taxon>Actinomycetota</taxon>
        <taxon>Actinomycetes</taxon>
        <taxon>Micrococcales</taxon>
        <taxon>Dermatophilaceae</taxon>
        <taxon>Mobilicoccus</taxon>
    </lineage>
</organism>
<keyword evidence="9" id="KW-1185">Reference proteome</keyword>
<dbReference type="EC" id="1.1.1.25" evidence="2"/>
<evidence type="ECO:0000256" key="3">
    <source>
        <dbReference type="ARBA" id="ARBA00023141"/>
    </source>
</evidence>
<comment type="catalytic activity">
    <reaction evidence="4">
        <text>shikimate + NADP(+) = 3-dehydroshikimate + NADPH + H(+)</text>
        <dbReference type="Rhea" id="RHEA:17737"/>
        <dbReference type="ChEBI" id="CHEBI:15378"/>
        <dbReference type="ChEBI" id="CHEBI:16630"/>
        <dbReference type="ChEBI" id="CHEBI:36208"/>
        <dbReference type="ChEBI" id="CHEBI:57783"/>
        <dbReference type="ChEBI" id="CHEBI:58349"/>
        <dbReference type="EC" id="1.1.1.25"/>
    </reaction>
</comment>
<dbReference type="EMBL" id="BSUO01000001">
    <property type="protein sequence ID" value="GMA39945.1"/>
    <property type="molecule type" value="Genomic_DNA"/>
</dbReference>
<dbReference type="Pfam" id="PF18317">
    <property type="entry name" value="SDH_C"/>
    <property type="match status" value="1"/>
</dbReference>
<feature type="domain" description="Quinate/shikimate 5-dehydrogenase/glutamyl-tRNA reductase" evidence="5">
    <location>
        <begin position="122"/>
        <end position="203"/>
    </location>
</feature>
<dbReference type="Pfam" id="PF08501">
    <property type="entry name" value="Shikimate_dh_N"/>
    <property type="match status" value="1"/>
</dbReference>
<evidence type="ECO:0000259" key="6">
    <source>
        <dbReference type="Pfam" id="PF08501"/>
    </source>
</evidence>
<keyword evidence="3" id="KW-0028">Amino-acid biosynthesis</keyword>
<reference evidence="9" key="1">
    <citation type="journal article" date="2019" name="Int. J. Syst. Evol. Microbiol.">
        <title>The Global Catalogue of Microorganisms (GCM) 10K type strain sequencing project: providing services to taxonomists for standard genome sequencing and annotation.</title>
        <authorList>
            <consortium name="The Broad Institute Genomics Platform"/>
            <consortium name="The Broad Institute Genome Sequencing Center for Infectious Disease"/>
            <person name="Wu L."/>
            <person name="Ma J."/>
        </authorList>
    </citation>
    <scope>NUCLEOTIDE SEQUENCE [LARGE SCALE GENOMIC DNA]</scope>
    <source>
        <strain evidence="9">NBRC 113072</strain>
    </source>
</reference>
<evidence type="ECO:0000259" key="5">
    <source>
        <dbReference type="Pfam" id="PF01488"/>
    </source>
</evidence>
<dbReference type="InterPro" id="IPR006151">
    <property type="entry name" value="Shikm_DH/Glu-tRNA_Rdtase"/>
</dbReference>
<evidence type="ECO:0000256" key="1">
    <source>
        <dbReference type="ARBA" id="ARBA00004871"/>
    </source>
</evidence>
<dbReference type="InterPro" id="IPR046346">
    <property type="entry name" value="Aminoacid_DH-like_N_sf"/>
</dbReference>
<dbReference type="InterPro" id="IPR036291">
    <property type="entry name" value="NAD(P)-bd_dom_sf"/>
</dbReference>
<comment type="caution">
    <text evidence="8">The sequence shown here is derived from an EMBL/GenBank/DDBJ whole genome shotgun (WGS) entry which is preliminary data.</text>
</comment>
<proteinExistence type="predicted"/>
<dbReference type="PANTHER" id="PTHR21089">
    <property type="entry name" value="SHIKIMATE DEHYDROGENASE"/>
    <property type="match status" value="1"/>
</dbReference>
<sequence length="288" mass="30152">MLTHRAGVVGSPVDHSLSPVLHRAAYAALGLDGWGYDRHRIGGPGELDLRTFVEGLGRDWVGLSVTMPNKEAALDLASAATEQARRIGAANTLVRREDGWVASNTDPDGVLGALTEAGFHGGRRAVVLGAGATARSALDALARLRVREVTFVVRDRVRPETESLADRLGMATSVVPLGRTPDLRATLQGADVVVSTMPAGTVLGLEDPAVRVGPTDLEALVLLDVVYAPWPTPLAQWAQGGGATVVSGAEMLLHQAAGQIELMTGRSAPLEAMRTALRAALAERVDCA</sequence>
<protein>
    <recommendedName>
        <fullName evidence="2">shikimate dehydrogenase (NADP(+))</fullName>
        <ecNumber evidence="2">1.1.1.25</ecNumber>
    </recommendedName>
</protein>
<keyword evidence="3" id="KW-0057">Aromatic amino acid biosynthesis</keyword>